<evidence type="ECO:0000313" key="2">
    <source>
        <dbReference type="Proteomes" id="UP001293593"/>
    </source>
</evidence>
<sequence>MTLLLAEARRHLKGAPNLENLGRRWSIAEARCLANLRWTRIIRGKADVGPWGASHASSKAPRPPFVSFWGPLDCTSVLHFCDSQSELSPMPVRSFHCGTFSISNALYARTQVLNLFPPFSGQIYRV</sequence>
<proteinExistence type="predicted"/>
<dbReference type="Proteomes" id="UP001293593">
    <property type="component" value="Unassembled WGS sequence"/>
</dbReference>
<accession>A0AAE1JTP3</accession>
<gene>
    <name evidence="1" type="ORF">QN277_017243</name>
</gene>
<evidence type="ECO:0000313" key="1">
    <source>
        <dbReference type="EMBL" id="KAK4273944.1"/>
    </source>
</evidence>
<dbReference type="AlphaFoldDB" id="A0AAE1JTP3"/>
<dbReference type="EMBL" id="JAWXYG010000004">
    <property type="protein sequence ID" value="KAK4273944.1"/>
    <property type="molecule type" value="Genomic_DNA"/>
</dbReference>
<reference evidence="1" key="1">
    <citation type="submission" date="2023-10" db="EMBL/GenBank/DDBJ databases">
        <title>Chromosome-level genome of the transformable northern wattle, Acacia crassicarpa.</title>
        <authorList>
            <person name="Massaro I."/>
            <person name="Sinha N.R."/>
            <person name="Poethig S."/>
            <person name="Leichty A.R."/>
        </authorList>
    </citation>
    <scope>NUCLEOTIDE SEQUENCE</scope>
    <source>
        <strain evidence="1">Acra3RX</strain>
        <tissue evidence="1">Leaf</tissue>
    </source>
</reference>
<protein>
    <submittedName>
        <fullName evidence="1">Uncharacterized protein</fullName>
    </submittedName>
</protein>
<name>A0AAE1JTP3_9FABA</name>
<comment type="caution">
    <text evidence="1">The sequence shown here is derived from an EMBL/GenBank/DDBJ whole genome shotgun (WGS) entry which is preliminary data.</text>
</comment>
<keyword evidence="2" id="KW-1185">Reference proteome</keyword>
<organism evidence="1 2">
    <name type="scientific">Acacia crassicarpa</name>
    <name type="common">northern wattle</name>
    <dbReference type="NCBI Taxonomy" id="499986"/>
    <lineage>
        <taxon>Eukaryota</taxon>
        <taxon>Viridiplantae</taxon>
        <taxon>Streptophyta</taxon>
        <taxon>Embryophyta</taxon>
        <taxon>Tracheophyta</taxon>
        <taxon>Spermatophyta</taxon>
        <taxon>Magnoliopsida</taxon>
        <taxon>eudicotyledons</taxon>
        <taxon>Gunneridae</taxon>
        <taxon>Pentapetalae</taxon>
        <taxon>rosids</taxon>
        <taxon>fabids</taxon>
        <taxon>Fabales</taxon>
        <taxon>Fabaceae</taxon>
        <taxon>Caesalpinioideae</taxon>
        <taxon>mimosoid clade</taxon>
        <taxon>Acacieae</taxon>
        <taxon>Acacia</taxon>
    </lineage>
</organism>